<gene>
    <name evidence="1" type="ORF">S03H2_55621</name>
</gene>
<dbReference type="PANTHER" id="PTHR37947:SF2">
    <property type="entry name" value="VON WILLEBRAND FACTOR TYPE A"/>
    <property type="match status" value="1"/>
</dbReference>
<sequence length="230" mass="24193">MELALAIAPPDTATRILLISDGNETAGDLAEAARVAAANSIPIDVLPVRYKYEREVVFRRLVAPSRARSGQTVNLRFVLASTAKAQGRLTLSLNGQPVDLDPTTPGMAVPVTLQPGTNVKTISLPLGTRGMHDFEATFIPDQAVPPFDQLAANNRAAAMTFVAGPGHVLVVDGDGKSGADLAGALGKAGMEVRHCLPSELPENLTGLLDADAVVLVNAENSSFTFRQQEM</sequence>
<comment type="caution">
    <text evidence="1">The sequence shown here is derived from an EMBL/GenBank/DDBJ whole genome shotgun (WGS) entry which is preliminary data.</text>
</comment>
<proteinExistence type="predicted"/>
<feature type="non-terminal residue" evidence="1">
    <location>
        <position position="230"/>
    </location>
</feature>
<organism evidence="1">
    <name type="scientific">marine sediment metagenome</name>
    <dbReference type="NCBI Taxonomy" id="412755"/>
    <lineage>
        <taxon>unclassified sequences</taxon>
        <taxon>metagenomes</taxon>
        <taxon>ecological metagenomes</taxon>
    </lineage>
</organism>
<dbReference type="EMBL" id="BARU01035546">
    <property type="protein sequence ID" value="GAH81777.1"/>
    <property type="molecule type" value="Genomic_DNA"/>
</dbReference>
<name>X1IJ86_9ZZZZ</name>
<dbReference type="PANTHER" id="PTHR37947">
    <property type="entry name" value="BLL2462 PROTEIN"/>
    <property type="match status" value="1"/>
</dbReference>
<dbReference type="InterPro" id="IPR029062">
    <property type="entry name" value="Class_I_gatase-like"/>
</dbReference>
<protein>
    <recommendedName>
        <fullName evidence="2">VWFA domain-containing protein</fullName>
    </recommendedName>
</protein>
<dbReference type="SUPFAM" id="SSF52317">
    <property type="entry name" value="Class I glutamine amidotransferase-like"/>
    <property type="match status" value="1"/>
</dbReference>
<evidence type="ECO:0000313" key="1">
    <source>
        <dbReference type="EMBL" id="GAH81777.1"/>
    </source>
</evidence>
<accession>X1IJ86</accession>
<reference evidence="1" key="1">
    <citation type="journal article" date="2014" name="Front. Microbiol.">
        <title>High frequency of phylogenetically diverse reductive dehalogenase-homologous genes in deep subseafloor sedimentary metagenomes.</title>
        <authorList>
            <person name="Kawai M."/>
            <person name="Futagami T."/>
            <person name="Toyoda A."/>
            <person name="Takaki Y."/>
            <person name="Nishi S."/>
            <person name="Hori S."/>
            <person name="Arai W."/>
            <person name="Tsubouchi T."/>
            <person name="Morono Y."/>
            <person name="Uchiyama I."/>
            <person name="Ito T."/>
            <person name="Fujiyama A."/>
            <person name="Inagaki F."/>
            <person name="Takami H."/>
        </authorList>
    </citation>
    <scope>NUCLEOTIDE SEQUENCE</scope>
    <source>
        <strain evidence="1">Expedition CK06-06</strain>
    </source>
</reference>
<evidence type="ECO:0008006" key="2">
    <source>
        <dbReference type="Google" id="ProtNLM"/>
    </source>
</evidence>
<dbReference type="AlphaFoldDB" id="X1IJ86"/>